<evidence type="ECO:0000313" key="3">
    <source>
        <dbReference type="Proteomes" id="UP000317778"/>
    </source>
</evidence>
<protein>
    <recommendedName>
        <fullName evidence="4">P/Homo B domain-containing protein</fullName>
    </recommendedName>
</protein>
<dbReference type="AlphaFoldDB" id="A0A532VAU0"/>
<accession>A0A532VAU0</accession>
<feature type="signal peptide" evidence="1">
    <location>
        <begin position="1"/>
        <end position="21"/>
    </location>
</feature>
<dbReference type="Proteomes" id="UP000317778">
    <property type="component" value="Unassembled WGS sequence"/>
</dbReference>
<reference evidence="2 3" key="1">
    <citation type="submission" date="2017-06" db="EMBL/GenBank/DDBJ databases">
        <title>Novel microbial phyla capable of carbon fixation and sulfur reduction in deep-sea sediments.</title>
        <authorList>
            <person name="Huang J."/>
            <person name="Baker B."/>
            <person name="Wang Y."/>
        </authorList>
    </citation>
    <scope>NUCLEOTIDE SEQUENCE [LARGE SCALE GENOMIC DNA]</scope>
    <source>
        <strain evidence="2">B3_TA06</strain>
    </source>
</reference>
<evidence type="ECO:0008006" key="4">
    <source>
        <dbReference type="Google" id="ProtNLM"/>
    </source>
</evidence>
<sequence length="292" mass="32242">MQRKVSLFISFVLATGLFVLACDNDDSTTPPDPTDNNTIETAWDVNLPYVKEFTIPADDPAEVFHFGIGPKKAFASVIVVKVKLLEPTGTSFYLKAELLSENQTPLVSSRDSKLLPSAWVASRPSQTYYLRITPIGDPAGDRYRYSLEITSSNINDPLEPDDDTASATPVLLGIETTGAYLCDAFSDTLTPMASLPDFYRLELEDTTYLYVTIKDLGGDCKPLMSLYLPDGELFEEIKDTVAVFDLTGSGFSPGDWFLEVTDARGFYPTYGEGEVAFNYLDPYTVLVSTYPQ</sequence>
<dbReference type="PROSITE" id="PS51257">
    <property type="entry name" value="PROKAR_LIPOPROTEIN"/>
    <property type="match status" value="1"/>
</dbReference>
<evidence type="ECO:0000313" key="2">
    <source>
        <dbReference type="EMBL" id="TKJ44324.1"/>
    </source>
</evidence>
<name>A0A532VAU0_UNCT6</name>
<keyword evidence="1" id="KW-0732">Signal</keyword>
<organism evidence="2 3">
    <name type="scientific">candidate division TA06 bacterium B3_TA06</name>
    <dbReference type="NCBI Taxonomy" id="2012487"/>
    <lineage>
        <taxon>Bacteria</taxon>
        <taxon>Bacteria division TA06</taxon>
    </lineage>
</organism>
<comment type="caution">
    <text evidence="2">The sequence shown here is derived from an EMBL/GenBank/DDBJ whole genome shotgun (WGS) entry which is preliminary data.</text>
</comment>
<feature type="chain" id="PRO_5021987008" description="P/Homo B domain-containing protein" evidence="1">
    <location>
        <begin position="22"/>
        <end position="292"/>
    </location>
</feature>
<evidence type="ECO:0000256" key="1">
    <source>
        <dbReference type="SAM" id="SignalP"/>
    </source>
</evidence>
<dbReference type="EMBL" id="NJBO01000001">
    <property type="protein sequence ID" value="TKJ44324.1"/>
    <property type="molecule type" value="Genomic_DNA"/>
</dbReference>
<dbReference type="Gene3D" id="2.60.120.380">
    <property type="match status" value="1"/>
</dbReference>
<proteinExistence type="predicted"/>
<gene>
    <name evidence="2" type="ORF">CEE36_00870</name>
</gene>